<organism evidence="8 9">
    <name type="scientific">Saxophila tyrrhenica</name>
    <dbReference type="NCBI Taxonomy" id="1690608"/>
    <lineage>
        <taxon>Eukaryota</taxon>
        <taxon>Fungi</taxon>
        <taxon>Dikarya</taxon>
        <taxon>Ascomycota</taxon>
        <taxon>Pezizomycotina</taxon>
        <taxon>Dothideomycetes</taxon>
        <taxon>Dothideomycetidae</taxon>
        <taxon>Mycosphaerellales</taxon>
        <taxon>Extremaceae</taxon>
        <taxon>Saxophila</taxon>
    </lineage>
</organism>
<dbReference type="GO" id="GO:0071011">
    <property type="term" value="C:precatalytic spliceosome"/>
    <property type="evidence" value="ECO:0007669"/>
    <property type="project" value="TreeGrafter"/>
</dbReference>
<dbReference type="GO" id="GO:0006397">
    <property type="term" value="P:mRNA processing"/>
    <property type="evidence" value="ECO:0007669"/>
    <property type="project" value="UniProtKB-KW"/>
</dbReference>
<evidence type="ECO:0008006" key="10">
    <source>
        <dbReference type="Google" id="ProtNLM"/>
    </source>
</evidence>
<dbReference type="Proteomes" id="UP001337655">
    <property type="component" value="Unassembled WGS sequence"/>
</dbReference>
<sequence>MPLIQSSAEHLPFIDNTPSDDALSSANALIQAEMASQDASSLHPSIPASYQPRFSDLVEAEHARLASGAEKEPGTGIDLSRYEALDAPSKGDTQAWTTTLQKAYASAEYLRGREVNLSLLETYGKNAWLISNNQLEDILRELEREVDAMKTEHENVERERRMAQENVAGEMQSLEEGWRTGVGRMIETQAAAERVRMEILERRRAGAR</sequence>
<dbReference type="GeneID" id="89930779"/>
<dbReference type="AlphaFoldDB" id="A0AAV9P0E6"/>
<keyword evidence="9" id="KW-1185">Reference proteome</keyword>
<dbReference type="GO" id="GO:0008380">
    <property type="term" value="P:RNA splicing"/>
    <property type="evidence" value="ECO:0007669"/>
    <property type="project" value="UniProtKB-KW"/>
</dbReference>
<name>A0AAV9P0E6_9PEZI</name>
<evidence type="ECO:0000256" key="4">
    <source>
        <dbReference type="ARBA" id="ARBA00022728"/>
    </source>
</evidence>
<keyword evidence="6" id="KW-0539">Nucleus</keyword>
<evidence type="ECO:0000313" key="8">
    <source>
        <dbReference type="EMBL" id="KAK5164784.1"/>
    </source>
</evidence>
<comment type="caution">
    <text evidence="8">The sequence shown here is derived from an EMBL/GenBank/DDBJ whole genome shotgun (WGS) entry which is preliminary data.</text>
</comment>
<accession>A0AAV9P0E6</accession>
<dbReference type="EMBL" id="JAVRRT010000018">
    <property type="protein sequence ID" value="KAK5164784.1"/>
    <property type="molecule type" value="Genomic_DNA"/>
</dbReference>
<protein>
    <recommendedName>
        <fullName evidence="10">Pre-mRNA-splicing factor SPF27</fullName>
    </recommendedName>
</protein>
<gene>
    <name evidence="8" type="ORF">LTR77_009448</name>
</gene>
<keyword evidence="7" id="KW-0175">Coiled coil</keyword>
<dbReference type="GO" id="GO:0000974">
    <property type="term" value="C:Prp19 complex"/>
    <property type="evidence" value="ECO:0007669"/>
    <property type="project" value="TreeGrafter"/>
</dbReference>
<evidence type="ECO:0000256" key="6">
    <source>
        <dbReference type="ARBA" id="ARBA00023242"/>
    </source>
</evidence>
<reference evidence="8 9" key="1">
    <citation type="submission" date="2023-08" db="EMBL/GenBank/DDBJ databases">
        <title>Black Yeasts Isolated from many extreme environments.</title>
        <authorList>
            <person name="Coleine C."/>
            <person name="Stajich J.E."/>
            <person name="Selbmann L."/>
        </authorList>
    </citation>
    <scope>NUCLEOTIDE SEQUENCE [LARGE SCALE GENOMIC DNA]</scope>
    <source>
        <strain evidence="8 9">CCFEE 5935</strain>
    </source>
</reference>
<feature type="coiled-coil region" evidence="7">
    <location>
        <begin position="125"/>
        <end position="166"/>
    </location>
</feature>
<dbReference type="Pfam" id="PF05700">
    <property type="entry name" value="BCAS2"/>
    <property type="match status" value="1"/>
</dbReference>
<keyword evidence="3" id="KW-0507">mRNA processing</keyword>
<dbReference type="PANTHER" id="PTHR13296">
    <property type="entry name" value="BCAS2 PROTEIN"/>
    <property type="match status" value="1"/>
</dbReference>
<dbReference type="RefSeq" id="XP_064654980.1">
    <property type="nucleotide sequence ID" value="XM_064806675.1"/>
</dbReference>
<evidence type="ECO:0000256" key="7">
    <source>
        <dbReference type="SAM" id="Coils"/>
    </source>
</evidence>
<comment type="similarity">
    <text evidence="2">Belongs to the SPF27 family.</text>
</comment>
<evidence type="ECO:0000256" key="2">
    <source>
        <dbReference type="ARBA" id="ARBA00010788"/>
    </source>
</evidence>
<evidence type="ECO:0000313" key="9">
    <source>
        <dbReference type="Proteomes" id="UP001337655"/>
    </source>
</evidence>
<evidence type="ECO:0000256" key="3">
    <source>
        <dbReference type="ARBA" id="ARBA00022664"/>
    </source>
</evidence>
<keyword evidence="5" id="KW-0508">mRNA splicing</keyword>
<evidence type="ECO:0000256" key="1">
    <source>
        <dbReference type="ARBA" id="ARBA00004123"/>
    </source>
</evidence>
<comment type="subcellular location">
    <subcellularLocation>
        <location evidence="1">Nucleus</location>
    </subcellularLocation>
</comment>
<dbReference type="GO" id="GO:0071013">
    <property type="term" value="C:catalytic step 2 spliceosome"/>
    <property type="evidence" value="ECO:0007669"/>
    <property type="project" value="TreeGrafter"/>
</dbReference>
<evidence type="ECO:0000256" key="5">
    <source>
        <dbReference type="ARBA" id="ARBA00023187"/>
    </source>
</evidence>
<dbReference type="PANTHER" id="PTHR13296:SF0">
    <property type="entry name" value="PRE-MRNA-SPLICING FACTOR SPF27"/>
    <property type="match status" value="1"/>
</dbReference>
<dbReference type="InterPro" id="IPR008409">
    <property type="entry name" value="SPF27"/>
</dbReference>
<proteinExistence type="inferred from homology"/>
<keyword evidence="4" id="KW-0747">Spliceosome</keyword>